<evidence type="ECO:0000313" key="5">
    <source>
        <dbReference type="EMBL" id="KOX77849.1"/>
    </source>
</evidence>
<feature type="domain" description="FAD-dependent oxidoreductase 2 FAD-binding" evidence="4">
    <location>
        <begin position="416"/>
        <end position="480"/>
    </location>
</feature>
<dbReference type="GO" id="GO:0008177">
    <property type="term" value="F:succinate dehydrogenase (quinone) activity"/>
    <property type="evidence" value="ECO:0007669"/>
    <property type="project" value="TreeGrafter"/>
</dbReference>
<reference evidence="5 6" key="1">
    <citation type="submission" date="2015-07" db="EMBL/GenBank/DDBJ databases">
        <title>The genome of Melipona quadrifasciata.</title>
        <authorList>
            <person name="Pan H."/>
            <person name="Kapheim K."/>
        </authorList>
    </citation>
    <scope>NUCLEOTIDE SEQUENCE [LARGE SCALE GENOMIC DNA]</scope>
    <source>
        <strain evidence="5">0111107301</strain>
        <tissue evidence="5">Whole body</tissue>
    </source>
</reference>
<evidence type="ECO:0000313" key="6">
    <source>
        <dbReference type="Proteomes" id="UP000053105"/>
    </source>
</evidence>
<feature type="compositionally biased region" description="Basic and acidic residues" evidence="3">
    <location>
        <begin position="314"/>
        <end position="350"/>
    </location>
</feature>
<keyword evidence="6" id="KW-1185">Reference proteome</keyword>
<dbReference type="AlphaFoldDB" id="A0A0M9A875"/>
<evidence type="ECO:0000256" key="1">
    <source>
        <dbReference type="ARBA" id="ARBA00022630"/>
    </source>
</evidence>
<feature type="region of interest" description="Disordered" evidence="3">
    <location>
        <begin position="299"/>
        <end position="350"/>
    </location>
</feature>
<proteinExistence type="predicted"/>
<dbReference type="EMBL" id="KQ435727">
    <property type="protein sequence ID" value="KOX77849.1"/>
    <property type="molecule type" value="Genomic_DNA"/>
</dbReference>
<protein>
    <submittedName>
        <fullName evidence="5">Succinate dehydrogenase [ubiquinone] flavoprotein subunit, mitochondrial</fullName>
    </submittedName>
</protein>
<organism evidence="5 6">
    <name type="scientific">Melipona quadrifasciata</name>
    <dbReference type="NCBI Taxonomy" id="166423"/>
    <lineage>
        <taxon>Eukaryota</taxon>
        <taxon>Metazoa</taxon>
        <taxon>Ecdysozoa</taxon>
        <taxon>Arthropoda</taxon>
        <taxon>Hexapoda</taxon>
        <taxon>Insecta</taxon>
        <taxon>Pterygota</taxon>
        <taxon>Neoptera</taxon>
        <taxon>Endopterygota</taxon>
        <taxon>Hymenoptera</taxon>
        <taxon>Apocrita</taxon>
        <taxon>Aculeata</taxon>
        <taxon>Apoidea</taxon>
        <taxon>Anthophila</taxon>
        <taxon>Apidae</taxon>
        <taxon>Melipona</taxon>
    </lineage>
</organism>
<name>A0A0M9A875_9HYME</name>
<evidence type="ECO:0000256" key="3">
    <source>
        <dbReference type="SAM" id="MobiDB-lite"/>
    </source>
</evidence>
<dbReference type="Proteomes" id="UP000053105">
    <property type="component" value="Unassembled WGS sequence"/>
</dbReference>
<evidence type="ECO:0000259" key="4">
    <source>
        <dbReference type="Pfam" id="PF00890"/>
    </source>
</evidence>
<keyword evidence="2" id="KW-0560">Oxidoreductase</keyword>
<dbReference type="GO" id="GO:0009055">
    <property type="term" value="F:electron transfer activity"/>
    <property type="evidence" value="ECO:0007669"/>
    <property type="project" value="TreeGrafter"/>
</dbReference>
<dbReference type="GO" id="GO:0006121">
    <property type="term" value="P:mitochondrial electron transport, succinate to ubiquinone"/>
    <property type="evidence" value="ECO:0007669"/>
    <property type="project" value="TreeGrafter"/>
</dbReference>
<dbReference type="InterPro" id="IPR003953">
    <property type="entry name" value="FAD-dep_OxRdtase_2_FAD-bd"/>
</dbReference>
<dbReference type="Gene3D" id="3.50.50.60">
    <property type="entry name" value="FAD/NAD(P)-binding domain"/>
    <property type="match status" value="1"/>
</dbReference>
<keyword evidence="1" id="KW-0285">Flavoprotein</keyword>
<sequence>MQTAYSKSNAEKDFRGLVDLIVFFDPPNQFVNEVPDRSPIHLFRTAGNGAFTRTNGQTNARYSQQVWRQSLDEPKRVSGPPSWVFATFVTRNRARLIAERGTKRPEDPWCAWFRICHAVRFYGTLIPNEAKLSTLVPNEFVFFESYHAPHRRRPPSISMHALDTFVLKELPTLSRICVPTSSQALQPNNNESFFQVASNNPHGVVDGDYENKSENKKEKERENTSYFAGDVSTRSDGSGFTAALLETVEAERGNETFEAEAALKFQVKSTNADNCCQFANRYAIGETLTRMRTVKKALTTSATLPEPSLMPSLSREENNDRKRGRGRGEGVELAERDTKEKERDGRIEEQRGERGLATAFREPLFYELVCIKCIVIPARNAESSNAPAPKVLHHASPVRNQVPNYEMTPEKHPSCSAQGGINAALALIWRRWHMYDTVKGSDRLGDQDAIHYTTREAPKAVVELENCGMPFSRTSDGKINKIATSVNNKTLT</sequence>
<dbReference type="GO" id="GO:0050660">
    <property type="term" value="F:flavin adenine dinucleotide binding"/>
    <property type="evidence" value="ECO:0007669"/>
    <property type="project" value="TreeGrafter"/>
</dbReference>
<dbReference type="Pfam" id="PF00890">
    <property type="entry name" value="FAD_binding_2"/>
    <property type="match status" value="1"/>
</dbReference>
<accession>A0A0M9A875</accession>
<dbReference type="SUPFAM" id="SSF51905">
    <property type="entry name" value="FAD/NAD(P)-binding domain"/>
    <property type="match status" value="1"/>
</dbReference>
<evidence type="ECO:0000256" key="2">
    <source>
        <dbReference type="ARBA" id="ARBA00023002"/>
    </source>
</evidence>
<feature type="region of interest" description="Disordered" evidence="3">
    <location>
        <begin position="204"/>
        <end position="223"/>
    </location>
</feature>
<dbReference type="PANTHER" id="PTHR11632">
    <property type="entry name" value="SUCCINATE DEHYDROGENASE 2 FLAVOPROTEIN SUBUNIT"/>
    <property type="match status" value="1"/>
</dbReference>
<dbReference type="OrthoDB" id="71672at2759"/>
<keyword evidence="5" id="KW-0830">Ubiquinone</keyword>
<dbReference type="STRING" id="166423.A0A0M9A875"/>
<dbReference type="GO" id="GO:0005739">
    <property type="term" value="C:mitochondrion"/>
    <property type="evidence" value="ECO:0007669"/>
    <property type="project" value="GOC"/>
</dbReference>
<dbReference type="InterPro" id="IPR036188">
    <property type="entry name" value="FAD/NAD-bd_sf"/>
</dbReference>
<feature type="compositionally biased region" description="Basic and acidic residues" evidence="3">
    <location>
        <begin position="209"/>
        <end position="223"/>
    </location>
</feature>
<dbReference type="InterPro" id="IPR030664">
    <property type="entry name" value="SdhA/FrdA/AprA"/>
</dbReference>
<gene>
    <name evidence="5" type="ORF">WN51_05735</name>
</gene>
<dbReference type="PANTHER" id="PTHR11632:SF51">
    <property type="entry name" value="SUCCINATE DEHYDROGENASE [UBIQUINONE] FLAVOPROTEIN SUBUNIT, MITOCHONDRIAL"/>
    <property type="match status" value="1"/>
</dbReference>